<sequence length="816" mass="94032">MDRSRKILELAIRKSSQEVQIPLYSIMPNNKNKESANFNYETNEKLNTDAGYDEAIVLNDITNKDINCNNVKCSLEVPIGELQAQEAITNKKIDDLYSFDDYESSENSNETIEDCLNQLVSSGSEYIPSETEDTRTSIISSSSVSQDTSSEIYLPVPVNETRKKITILSDIRLDTSRTSKAVPPFSDTLQVPFEYSKKASARERPTICPICFKDVPTHFTRHLFRHHGDQKEVRLIKSLKPGSKDRLAHVASLRKQGYFILKTEKNITRPVKTSKKMNAEYFVCTYCLDDISAVVKNDPLICLYGEALLSKHKRQQIVTVVSNKMREMGRLLIALNTTQNLNGLFDALKPEMFQHLLCATKQISGYDESTKSFKSPSLAMHMGTNLKIVCDVAYRLVMEKRNIPGIQNYDNAIRRSEIKDLRKLVEGHWCNELSSLALKDLKEKHWEKPLQLPLTSDLQLFNNYIDALADESLKRLENSNNNKIYYKQLTQCVLAKTVLFNRKRVGDVQYLKIETYNKSYSTVNPECFDQALTEVEKIISKNHKRVITGGKGSKPVPILFSKQTQKYINHLLKYRQATDIVPKSNPYLFANPDSEDRWMDGSSVIRKLAADCGAKQPELLRSTKFRKHIATTLQLMAMEGDEMEQIATFMGHTKKTHAEFYRLPQDMYQTAKVAKILLLLEQGKGEKFKGKKLNEIEIENEIYYSSESDSDEEPLINKILHKVAHTETSNITPEDTPRDKVKGIQRRRDESHPGRVRWSEEEKRLVCAYFKEHIKKKIPPKKHECELFLEKKRNSMVNKDWVRIKTFVYNVYRQQK</sequence>
<accession>A0ACB9T8N7</accession>
<gene>
    <name evidence="1" type="ORF">MML48_4g00008071</name>
</gene>
<proteinExistence type="predicted"/>
<dbReference type="Proteomes" id="UP001056778">
    <property type="component" value="Chromosome 4"/>
</dbReference>
<organism evidence="1 2">
    <name type="scientific">Holotrichia oblita</name>
    <name type="common">Chafer beetle</name>
    <dbReference type="NCBI Taxonomy" id="644536"/>
    <lineage>
        <taxon>Eukaryota</taxon>
        <taxon>Metazoa</taxon>
        <taxon>Ecdysozoa</taxon>
        <taxon>Arthropoda</taxon>
        <taxon>Hexapoda</taxon>
        <taxon>Insecta</taxon>
        <taxon>Pterygota</taxon>
        <taxon>Neoptera</taxon>
        <taxon>Endopterygota</taxon>
        <taxon>Coleoptera</taxon>
        <taxon>Polyphaga</taxon>
        <taxon>Scarabaeiformia</taxon>
        <taxon>Scarabaeidae</taxon>
        <taxon>Melolonthinae</taxon>
        <taxon>Holotrichia</taxon>
    </lineage>
</organism>
<evidence type="ECO:0000313" key="1">
    <source>
        <dbReference type="EMBL" id="KAI4463176.1"/>
    </source>
</evidence>
<protein>
    <submittedName>
        <fullName evidence="1">Uncharacterized protein</fullName>
    </submittedName>
</protein>
<name>A0ACB9T8N7_HOLOL</name>
<comment type="caution">
    <text evidence="1">The sequence shown here is derived from an EMBL/GenBank/DDBJ whole genome shotgun (WGS) entry which is preliminary data.</text>
</comment>
<evidence type="ECO:0000313" key="2">
    <source>
        <dbReference type="Proteomes" id="UP001056778"/>
    </source>
</evidence>
<reference evidence="1" key="1">
    <citation type="submission" date="2022-04" db="EMBL/GenBank/DDBJ databases">
        <title>Chromosome-scale genome assembly of Holotrichia oblita Faldermann.</title>
        <authorList>
            <person name="Rongchong L."/>
        </authorList>
    </citation>
    <scope>NUCLEOTIDE SEQUENCE</scope>
    <source>
        <strain evidence="1">81SQS9</strain>
    </source>
</reference>
<dbReference type="EMBL" id="CM043018">
    <property type="protein sequence ID" value="KAI4463176.1"/>
    <property type="molecule type" value="Genomic_DNA"/>
</dbReference>
<keyword evidence="2" id="KW-1185">Reference proteome</keyword>